<evidence type="ECO:0000313" key="3">
    <source>
        <dbReference type="Proteomes" id="UP001595824"/>
    </source>
</evidence>
<proteinExistence type="predicted"/>
<feature type="compositionally biased region" description="Polar residues" evidence="1">
    <location>
        <begin position="187"/>
        <end position="199"/>
    </location>
</feature>
<name>A0ABV8TCN2_9ACTN</name>
<dbReference type="EMBL" id="JBHSDP010000011">
    <property type="protein sequence ID" value="MFC4328396.1"/>
    <property type="molecule type" value="Genomic_DNA"/>
</dbReference>
<comment type="caution">
    <text evidence="2">The sequence shown here is derived from an EMBL/GenBank/DDBJ whole genome shotgun (WGS) entry which is preliminary data.</text>
</comment>
<accession>A0ABV8TCN2</accession>
<dbReference type="Proteomes" id="UP001595824">
    <property type="component" value="Unassembled WGS sequence"/>
</dbReference>
<evidence type="ECO:0000313" key="2">
    <source>
        <dbReference type="EMBL" id="MFC4328396.1"/>
    </source>
</evidence>
<reference evidence="3" key="1">
    <citation type="journal article" date="2019" name="Int. J. Syst. Evol. Microbiol.">
        <title>The Global Catalogue of Microorganisms (GCM) 10K type strain sequencing project: providing services to taxonomists for standard genome sequencing and annotation.</title>
        <authorList>
            <consortium name="The Broad Institute Genomics Platform"/>
            <consortium name="The Broad Institute Genome Sequencing Center for Infectious Disease"/>
            <person name="Wu L."/>
            <person name="Ma J."/>
        </authorList>
    </citation>
    <scope>NUCLEOTIDE SEQUENCE [LARGE SCALE GENOMIC DNA]</scope>
    <source>
        <strain evidence="3">PCU 347</strain>
    </source>
</reference>
<sequence>MDREPTQGKKPWYARPRTTPARTVESIRSLTPTDEAPEGYTEDVALSLVINEPGKGSGHTAPRREIRTPLNTDDAFLLGLRLIEEAISAEQRNTRKNGTGRPAYFEHETGPEDRRMPLHYAEANELAVAAIRGRLTEWQRTHPDIADYRVTSAIQYLGLALRYLGYLSKDATPDLDATIKQLDSNGFFTTGTEPRQTLTGDPAADHPAERGLVPKMMATGTYHETMDREVRVQVQGLSTSYVLVVPLGKGLDDAIEIPRNPSDLFTLTLDNETDWVSTEDEALEAGE</sequence>
<feature type="region of interest" description="Disordered" evidence="1">
    <location>
        <begin position="1"/>
        <end position="37"/>
    </location>
</feature>
<organism evidence="2 3">
    <name type="scientific">Streptomyces andamanensis</name>
    <dbReference type="NCBI Taxonomy" id="1565035"/>
    <lineage>
        <taxon>Bacteria</taxon>
        <taxon>Bacillati</taxon>
        <taxon>Actinomycetota</taxon>
        <taxon>Actinomycetes</taxon>
        <taxon>Kitasatosporales</taxon>
        <taxon>Streptomycetaceae</taxon>
        <taxon>Streptomyces</taxon>
    </lineage>
</organism>
<feature type="region of interest" description="Disordered" evidence="1">
    <location>
        <begin position="91"/>
        <end position="111"/>
    </location>
</feature>
<keyword evidence="3" id="KW-1185">Reference proteome</keyword>
<evidence type="ECO:0000256" key="1">
    <source>
        <dbReference type="SAM" id="MobiDB-lite"/>
    </source>
</evidence>
<protein>
    <submittedName>
        <fullName evidence="2">Uncharacterized protein</fullName>
    </submittedName>
</protein>
<feature type="region of interest" description="Disordered" evidence="1">
    <location>
        <begin position="187"/>
        <end position="208"/>
    </location>
</feature>
<gene>
    <name evidence="2" type="ORF">ACFPC0_11210</name>
</gene>
<dbReference type="RefSeq" id="WP_381738616.1">
    <property type="nucleotide sequence ID" value="NZ_JBHSDP010000011.1"/>
</dbReference>